<reference evidence="3" key="1">
    <citation type="submission" date="2016-06" db="UniProtKB">
        <authorList>
            <consortium name="WormBaseParasite"/>
        </authorList>
    </citation>
    <scope>IDENTIFICATION</scope>
</reference>
<dbReference type="Proteomes" id="UP000267606">
    <property type="component" value="Unassembled WGS sequence"/>
</dbReference>
<evidence type="ECO:0000313" key="3">
    <source>
        <dbReference type="WBParaSite" id="OFLC_0001028401-mRNA-1"/>
    </source>
</evidence>
<sequence length="54" mass="6072">TTTITSTVQLRSLSKDNFHRKLKSEIGGVGLRNKAKLIPRAERSDQLLAMYSLK</sequence>
<dbReference type="AlphaFoldDB" id="A0A183HS23"/>
<reference evidence="1 2" key="2">
    <citation type="submission" date="2018-11" db="EMBL/GenBank/DDBJ databases">
        <authorList>
            <consortium name="Pathogen Informatics"/>
        </authorList>
    </citation>
    <scope>NUCLEOTIDE SEQUENCE [LARGE SCALE GENOMIC DNA]</scope>
</reference>
<dbReference type="EMBL" id="UZAJ01013537">
    <property type="protein sequence ID" value="VDO67298.1"/>
    <property type="molecule type" value="Genomic_DNA"/>
</dbReference>
<proteinExistence type="predicted"/>
<protein>
    <submittedName>
        <fullName evidence="3">60S ribosomal protein L35</fullName>
    </submittedName>
</protein>
<keyword evidence="2" id="KW-1185">Reference proteome</keyword>
<accession>A0A183HS23</accession>
<dbReference type="WBParaSite" id="OFLC_0001028401-mRNA-1">
    <property type="protein sequence ID" value="OFLC_0001028401-mRNA-1"/>
    <property type="gene ID" value="OFLC_0001028401"/>
</dbReference>
<gene>
    <name evidence="1" type="ORF">OFLC_LOCUS10285</name>
</gene>
<organism evidence="3">
    <name type="scientific">Onchocerca flexuosa</name>
    <dbReference type="NCBI Taxonomy" id="387005"/>
    <lineage>
        <taxon>Eukaryota</taxon>
        <taxon>Metazoa</taxon>
        <taxon>Ecdysozoa</taxon>
        <taxon>Nematoda</taxon>
        <taxon>Chromadorea</taxon>
        <taxon>Rhabditida</taxon>
        <taxon>Spirurina</taxon>
        <taxon>Spiruromorpha</taxon>
        <taxon>Filarioidea</taxon>
        <taxon>Onchocercidae</taxon>
        <taxon>Onchocerca</taxon>
    </lineage>
</organism>
<evidence type="ECO:0000313" key="1">
    <source>
        <dbReference type="EMBL" id="VDO67298.1"/>
    </source>
</evidence>
<evidence type="ECO:0000313" key="2">
    <source>
        <dbReference type="Proteomes" id="UP000267606"/>
    </source>
</evidence>
<name>A0A183HS23_9BILA</name>